<keyword evidence="7" id="KW-1185">Reference proteome</keyword>
<keyword evidence="3" id="KW-0843">Virulence</keyword>
<keyword evidence="1" id="KW-0147">Chitin-binding</keyword>
<feature type="domain" description="LysM" evidence="5">
    <location>
        <begin position="24"/>
        <end position="68"/>
    </location>
</feature>
<dbReference type="Gene3D" id="3.10.350.10">
    <property type="entry name" value="LysM domain"/>
    <property type="match status" value="3"/>
</dbReference>
<evidence type="ECO:0000256" key="4">
    <source>
        <dbReference type="ARBA" id="ARBA00044955"/>
    </source>
</evidence>
<evidence type="ECO:0000259" key="5">
    <source>
        <dbReference type="PROSITE" id="PS51782"/>
    </source>
</evidence>
<organism evidence="6 7">
    <name type="scientific">Fusarium tricinctum</name>
    <dbReference type="NCBI Taxonomy" id="61284"/>
    <lineage>
        <taxon>Eukaryota</taxon>
        <taxon>Fungi</taxon>
        <taxon>Dikarya</taxon>
        <taxon>Ascomycota</taxon>
        <taxon>Pezizomycotina</taxon>
        <taxon>Sordariomycetes</taxon>
        <taxon>Hypocreomycetidae</taxon>
        <taxon>Hypocreales</taxon>
        <taxon>Nectriaceae</taxon>
        <taxon>Fusarium</taxon>
        <taxon>Fusarium tricinctum species complex</taxon>
    </lineage>
</organism>
<reference evidence="6" key="1">
    <citation type="journal article" date="2021" name="Nat. Commun.">
        <title>Genetic determinants of endophytism in the Arabidopsis root mycobiome.</title>
        <authorList>
            <person name="Mesny F."/>
            <person name="Miyauchi S."/>
            <person name="Thiergart T."/>
            <person name="Pickel B."/>
            <person name="Atanasova L."/>
            <person name="Karlsson M."/>
            <person name="Huettel B."/>
            <person name="Barry K.W."/>
            <person name="Haridas S."/>
            <person name="Chen C."/>
            <person name="Bauer D."/>
            <person name="Andreopoulos W."/>
            <person name="Pangilinan J."/>
            <person name="LaButti K."/>
            <person name="Riley R."/>
            <person name="Lipzen A."/>
            <person name="Clum A."/>
            <person name="Drula E."/>
            <person name="Henrissat B."/>
            <person name="Kohler A."/>
            <person name="Grigoriev I.V."/>
            <person name="Martin F.M."/>
            <person name="Hacquard S."/>
        </authorList>
    </citation>
    <scope>NUCLEOTIDE SEQUENCE</scope>
    <source>
        <strain evidence="6">MPI-SDFR-AT-0068</strain>
    </source>
</reference>
<proteinExistence type="inferred from homology"/>
<evidence type="ECO:0000256" key="3">
    <source>
        <dbReference type="ARBA" id="ARBA00023026"/>
    </source>
</evidence>
<dbReference type="InterPro" id="IPR036779">
    <property type="entry name" value="LysM_dom_sf"/>
</dbReference>
<evidence type="ECO:0000313" key="7">
    <source>
        <dbReference type="Proteomes" id="UP000813427"/>
    </source>
</evidence>
<dbReference type="Proteomes" id="UP000813427">
    <property type="component" value="Unassembled WGS sequence"/>
</dbReference>
<comment type="similarity">
    <text evidence="4">Belongs to the secreted LysM effector family.</text>
</comment>
<dbReference type="InterPro" id="IPR018392">
    <property type="entry name" value="LysM"/>
</dbReference>
<feature type="domain" description="LysM" evidence="5">
    <location>
        <begin position="156"/>
        <end position="202"/>
    </location>
</feature>
<name>A0A8K0RTH6_9HYPO</name>
<evidence type="ECO:0000256" key="2">
    <source>
        <dbReference type="ARBA" id="ARBA00022729"/>
    </source>
</evidence>
<dbReference type="PANTHER" id="PTHR34997">
    <property type="entry name" value="AM15"/>
    <property type="match status" value="1"/>
</dbReference>
<dbReference type="EMBL" id="JAGPXF010000006">
    <property type="protein sequence ID" value="KAH7239551.1"/>
    <property type="molecule type" value="Genomic_DNA"/>
</dbReference>
<dbReference type="OrthoDB" id="2281372at2759"/>
<accession>A0A8K0RTH6</accession>
<keyword evidence="2" id="KW-0732">Signal</keyword>
<dbReference type="PANTHER" id="PTHR34997:SF2">
    <property type="entry name" value="LYSM DOMAIN-CONTAINING PROTEIN-RELATED"/>
    <property type="match status" value="1"/>
</dbReference>
<protein>
    <recommendedName>
        <fullName evidence="5">LysM domain-containing protein</fullName>
    </recommendedName>
</protein>
<dbReference type="PROSITE" id="PS51782">
    <property type="entry name" value="LYSM"/>
    <property type="match status" value="3"/>
</dbReference>
<dbReference type="Pfam" id="PF01476">
    <property type="entry name" value="LysM"/>
    <property type="match status" value="1"/>
</dbReference>
<comment type="caution">
    <text evidence="6">The sequence shown here is derived from an EMBL/GenBank/DDBJ whole genome shotgun (WGS) entry which is preliminary data.</text>
</comment>
<gene>
    <name evidence="6" type="ORF">BKA59DRAFT_532470</name>
</gene>
<evidence type="ECO:0000256" key="1">
    <source>
        <dbReference type="ARBA" id="ARBA00022669"/>
    </source>
</evidence>
<sequence length="363" mass="38763">MSHGQSWLPYARSIPLRRAVDCSFHYSPDSGATCSTFAEAWGISEDDLKALNPGIKCPNVDIEGSYCVIGSVTDGNDDPLPTAVSPKSIVPASTKVTSGIKITATLVKPTVTQQPSATKQPSGNGIKTLDAIQEGMANGIKTPEAIQEGMVSNCNKWHFIGEKTTCQGIINYNKISLADFIKWNPAVGKDCSGLWKDTNACVGVIGSTPSPTTAVKSSPTITTPANGIKTPSPIQDGMVSNCNKSHFIKDTTTCQGIVDYNKITLTDFIKWNPAVGKDCSGLWKGTNACVGVVGFKPQPTATAPSNGVKTPLPIQEGMVKNCVKFHYISSSTTCQALLKYDKITMEQFFNGLWKDINAYIGVK</sequence>
<feature type="domain" description="LysM" evidence="5">
    <location>
        <begin position="244"/>
        <end position="290"/>
    </location>
</feature>
<dbReference type="GO" id="GO:0008061">
    <property type="term" value="F:chitin binding"/>
    <property type="evidence" value="ECO:0007669"/>
    <property type="project" value="UniProtKB-KW"/>
</dbReference>
<dbReference type="InterPro" id="IPR052210">
    <property type="entry name" value="LysM1-like"/>
</dbReference>
<evidence type="ECO:0000313" key="6">
    <source>
        <dbReference type="EMBL" id="KAH7239551.1"/>
    </source>
</evidence>
<dbReference type="AlphaFoldDB" id="A0A8K0RTH6"/>